<dbReference type="SUPFAM" id="SSF64484">
    <property type="entry name" value="beta and beta-prime subunits of DNA dependent RNA-polymerase"/>
    <property type="match status" value="1"/>
</dbReference>
<reference evidence="10" key="1">
    <citation type="submission" date="2019-05" db="EMBL/GenBank/DDBJ databases">
        <title>Annotation for the trematode Fasciolopsis buski.</title>
        <authorList>
            <person name="Choi Y.-J."/>
        </authorList>
    </citation>
    <scope>NUCLEOTIDE SEQUENCE</scope>
    <source>
        <strain evidence="10">HT</strain>
        <tissue evidence="10">Whole worm</tissue>
    </source>
</reference>
<keyword evidence="4" id="KW-0808">Transferase</keyword>
<dbReference type="InterPro" id="IPR037034">
    <property type="entry name" value="RNA_pol_Rpb2_2_sf"/>
</dbReference>
<keyword evidence="5" id="KW-0548">Nucleotidyltransferase</keyword>
<gene>
    <name evidence="10" type="ORF">FBUS_09181</name>
</gene>
<name>A0A8E0RTD4_9TREM</name>
<keyword evidence="6" id="KW-0804">Transcription</keyword>
<dbReference type="Gene3D" id="3.90.1110.10">
    <property type="entry name" value="RNA polymerase Rpb2, domain 2"/>
    <property type="match status" value="1"/>
</dbReference>
<evidence type="ECO:0000256" key="1">
    <source>
        <dbReference type="ARBA" id="ARBA00006835"/>
    </source>
</evidence>
<evidence type="ECO:0000259" key="9">
    <source>
        <dbReference type="Pfam" id="PF04565"/>
    </source>
</evidence>
<protein>
    <recommendedName>
        <fullName evidence="2">DNA-directed RNA polymerase</fullName>
        <ecNumber evidence="2">2.7.7.6</ecNumber>
    </recommendedName>
</protein>
<dbReference type="InterPro" id="IPR015712">
    <property type="entry name" value="DNA-dir_RNA_pol_su2"/>
</dbReference>
<dbReference type="GO" id="GO:0032549">
    <property type="term" value="F:ribonucleoside binding"/>
    <property type="evidence" value="ECO:0007669"/>
    <property type="project" value="InterPro"/>
</dbReference>
<organism evidence="10 11">
    <name type="scientific">Fasciolopsis buskii</name>
    <dbReference type="NCBI Taxonomy" id="27845"/>
    <lineage>
        <taxon>Eukaryota</taxon>
        <taxon>Metazoa</taxon>
        <taxon>Spiralia</taxon>
        <taxon>Lophotrochozoa</taxon>
        <taxon>Platyhelminthes</taxon>
        <taxon>Trematoda</taxon>
        <taxon>Digenea</taxon>
        <taxon>Plagiorchiida</taxon>
        <taxon>Echinostomata</taxon>
        <taxon>Echinostomatoidea</taxon>
        <taxon>Fasciolidae</taxon>
        <taxon>Fasciolopsis</taxon>
    </lineage>
</organism>
<feature type="domain" description="RNA polymerase beta subunit protrusion" evidence="8">
    <location>
        <begin position="1"/>
        <end position="251"/>
    </location>
</feature>
<evidence type="ECO:0000256" key="3">
    <source>
        <dbReference type="ARBA" id="ARBA00022478"/>
    </source>
</evidence>
<accession>A0A8E0RTD4</accession>
<dbReference type="EMBL" id="LUCM01005237">
    <property type="protein sequence ID" value="KAA0193131.1"/>
    <property type="molecule type" value="Genomic_DNA"/>
</dbReference>
<dbReference type="AlphaFoldDB" id="A0A8E0RTD4"/>
<dbReference type="EC" id="2.7.7.6" evidence="2"/>
<dbReference type="InterPro" id="IPR007645">
    <property type="entry name" value="RNA_pol_Rpb2_3"/>
</dbReference>
<proteinExistence type="inferred from homology"/>
<evidence type="ECO:0000256" key="5">
    <source>
        <dbReference type="ARBA" id="ARBA00022695"/>
    </source>
</evidence>
<dbReference type="GO" id="GO:0000428">
    <property type="term" value="C:DNA-directed RNA polymerase complex"/>
    <property type="evidence" value="ECO:0007669"/>
    <property type="project" value="UniProtKB-KW"/>
</dbReference>
<dbReference type="Pfam" id="PF04565">
    <property type="entry name" value="RNA_pol_Rpb2_3"/>
    <property type="match status" value="1"/>
</dbReference>
<evidence type="ECO:0000259" key="8">
    <source>
        <dbReference type="Pfam" id="PF04563"/>
    </source>
</evidence>
<evidence type="ECO:0000256" key="2">
    <source>
        <dbReference type="ARBA" id="ARBA00012418"/>
    </source>
</evidence>
<dbReference type="OrthoDB" id="6280570at2759"/>
<comment type="caution">
    <text evidence="10">The sequence shown here is derived from an EMBL/GenBank/DDBJ whole genome shotgun (WGS) entry which is preliminary data.</text>
</comment>
<evidence type="ECO:0000256" key="7">
    <source>
        <dbReference type="RuleBase" id="RU000434"/>
    </source>
</evidence>
<dbReference type="GO" id="GO:0003677">
    <property type="term" value="F:DNA binding"/>
    <property type="evidence" value="ECO:0007669"/>
    <property type="project" value="InterPro"/>
</dbReference>
<sequence length="394" mass="44892">MVLSRVCNLSRLPRADFPKCGEEEREIGGYFIVNGKERVIRLVIMTRRNFPLAISRSSFKKRGHGYTEHAVIMRCVREDETVALMMLHWLMNGEPTLAFVVEREQFFVPISILLRALVAKTEFEMFDDIRRGSGESLSLEEAAMRILVRLKDDDYNSQPRALSYLGRLFRGRMHVSSDASDEEAGTYLLHFMIRKLHAFVLGQCCEESNDNLMFQEVLLPSTLYMQVLREKICQTLRSTRDHVLARLRKGKVRINPTLVQQCLLFLAPEIGTSMNYMLATGNLPPSVRASLSPQLGGQSTGLSVPADNVNFLRLAAQFRAVHRGAVFTEMRTTGVRRLLPEAWGFLCPVHTPDGAPCGLLNHLAEPVEVRSQENIYHCLIFYRCHRNSFLHYSS</sequence>
<evidence type="ECO:0000313" key="10">
    <source>
        <dbReference type="EMBL" id="KAA0193131.1"/>
    </source>
</evidence>
<dbReference type="Proteomes" id="UP000728185">
    <property type="component" value="Unassembled WGS sequence"/>
</dbReference>
<dbReference type="Pfam" id="PF04563">
    <property type="entry name" value="RNA_pol_Rpb2_1"/>
    <property type="match status" value="1"/>
</dbReference>
<dbReference type="PANTHER" id="PTHR20856">
    <property type="entry name" value="DNA-DIRECTED RNA POLYMERASE I SUBUNIT 2"/>
    <property type="match status" value="1"/>
</dbReference>
<dbReference type="GO" id="GO:0003899">
    <property type="term" value="F:DNA-directed RNA polymerase activity"/>
    <property type="evidence" value="ECO:0007669"/>
    <property type="project" value="UniProtKB-EC"/>
</dbReference>
<keyword evidence="3 10" id="KW-0240">DNA-directed RNA polymerase</keyword>
<keyword evidence="11" id="KW-1185">Reference proteome</keyword>
<dbReference type="GO" id="GO:0006351">
    <property type="term" value="P:DNA-templated transcription"/>
    <property type="evidence" value="ECO:0007669"/>
    <property type="project" value="InterPro"/>
</dbReference>
<feature type="domain" description="RNA polymerase Rpb2" evidence="9">
    <location>
        <begin position="306"/>
        <end position="365"/>
    </location>
</feature>
<evidence type="ECO:0000313" key="11">
    <source>
        <dbReference type="Proteomes" id="UP000728185"/>
    </source>
</evidence>
<comment type="similarity">
    <text evidence="1 7">Belongs to the RNA polymerase beta chain family.</text>
</comment>
<evidence type="ECO:0000256" key="6">
    <source>
        <dbReference type="ARBA" id="ARBA00023163"/>
    </source>
</evidence>
<evidence type="ECO:0000256" key="4">
    <source>
        <dbReference type="ARBA" id="ARBA00022679"/>
    </source>
</evidence>
<dbReference type="InterPro" id="IPR007644">
    <property type="entry name" value="RNA_pol_bsu_protrusion"/>
</dbReference>